<evidence type="ECO:0000313" key="1">
    <source>
        <dbReference type="EMBL" id="GBF04898.1"/>
    </source>
</evidence>
<proteinExistence type="predicted"/>
<protein>
    <submittedName>
        <fullName evidence="1">Uncharacterized protein</fullName>
    </submittedName>
</protein>
<evidence type="ECO:0000313" key="2">
    <source>
        <dbReference type="Proteomes" id="UP000236569"/>
    </source>
</evidence>
<name>A0A2I9DFP8_9DEIO</name>
<reference evidence="2" key="1">
    <citation type="submission" date="2018-01" db="EMBL/GenBank/DDBJ databases">
        <title>Draft Genome Sequence of the Radioresistant Bacterium Deinococcus aerius TR0125, Isolated from the Higher Atmosphere above Japan.</title>
        <authorList>
            <person name="Satoh K."/>
            <person name="Arai H."/>
            <person name="Sanzen T."/>
            <person name="Kawaguchi Y."/>
            <person name="Hayashi H."/>
            <person name="Yokobori S."/>
            <person name="Yamagishi A."/>
            <person name="Oono Y."/>
            <person name="Narumi I."/>
        </authorList>
    </citation>
    <scope>NUCLEOTIDE SEQUENCE [LARGE SCALE GENOMIC DNA]</scope>
    <source>
        <strain evidence="2">TR0125</strain>
    </source>
</reference>
<comment type="caution">
    <text evidence="1">The sequence shown here is derived from an EMBL/GenBank/DDBJ whole genome shotgun (WGS) entry which is preliminary data.</text>
</comment>
<gene>
    <name evidence="1" type="ORF">DAERI_030064</name>
</gene>
<accession>A0A2I9DFP8</accession>
<dbReference type="Proteomes" id="UP000236569">
    <property type="component" value="Unassembled WGS sequence"/>
</dbReference>
<dbReference type="EMBL" id="BFAG01000003">
    <property type="protein sequence ID" value="GBF04898.1"/>
    <property type="molecule type" value="Genomic_DNA"/>
</dbReference>
<keyword evidence="2" id="KW-1185">Reference proteome</keyword>
<dbReference type="AlphaFoldDB" id="A0A2I9DFP8"/>
<organism evidence="1 2">
    <name type="scientific">Deinococcus aerius</name>
    <dbReference type="NCBI Taxonomy" id="200253"/>
    <lineage>
        <taxon>Bacteria</taxon>
        <taxon>Thermotogati</taxon>
        <taxon>Deinococcota</taxon>
        <taxon>Deinococci</taxon>
        <taxon>Deinococcales</taxon>
        <taxon>Deinococcaceae</taxon>
        <taxon>Deinococcus</taxon>
    </lineage>
</organism>
<sequence>MEAVREVLEYKEVWPGGARRGATPAIPPTSHLTVTIPGAPLPLRYERTEAGHLILHGEEWGKPLTIELVPGPGARLLTSRGFHPVSEYPFNR</sequence>